<evidence type="ECO:0000313" key="1">
    <source>
        <dbReference type="EMBL" id="MCB8878017.1"/>
    </source>
</evidence>
<protein>
    <submittedName>
        <fullName evidence="1">Uncharacterized protein</fullName>
    </submittedName>
</protein>
<dbReference type="Proteomes" id="UP000708298">
    <property type="component" value="Unassembled WGS sequence"/>
</dbReference>
<dbReference type="EMBL" id="JAESVB010000021">
    <property type="protein sequence ID" value="MCB8878017.1"/>
    <property type="molecule type" value="Genomic_DNA"/>
</dbReference>
<comment type="caution">
    <text evidence="1">The sequence shown here is derived from an EMBL/GenBank/DDBJ whole genome shotgun (WGS) entry which is preliminary data.</text>
</comment>
<dbReference type="InterPro" id="IPR036661">
    <property type="entry name" value="Luciferase-like_sf"/>
</dbReference>
<evidence type="ECO:0000313" key="2">
    <source>
        <dbReference type="Proteomes" id="UP000708298"/>
    </source>
</evidence>
<name>A0A963YVK3_9PROT</name>
<sequence length="67" mass="7635">MPVTTLGWWGEFVDHVVPVLQKRGLMQTQYADGTLREKLFRQGPHLPDRHAARLLRPWAEPSATAAE</sequence>
<dbReference type="AlphaFoldDB" id="A0A963YVK3"/>
<dbReference type="RefSeq" id="WP_227323659.1">
    <property type="nucleotide sequence ID" value="NZ_JAESVB010000021.1"/>
</dbReference>
<dbReference type="GO" id="GO:0016705">
    <property type="term" value="F:oxidoreductase activity, acting on paired donors, with incorporation or reduction of molecular oxygen"/>
    <property type="evidence" value="ECO:0007669"/>
    <property type="project" value="InterPro"/>
</dbReference>
<proteinExistence type="predicted"/>
<reference evidence="1" key="2">
    <citation type="submission" date="2021-01" db="EMBL/GenBank/DDBJ databases">
        <authorList>
            <person name="Mieszkin S."/>
            <person name="Pouder E."/>
            <person name="Alain K."/>
        </authorList>
    </citation>
    <scope>NUCLEOTIDE SEQUENCE</scope>
    <source>
        <strain evidence="1">HW T2.11</strain>
    </source>
</reference>
<organism evidence="1 2">
    <name type="scientific">Acidisoma silvae</name>
    <dbReference type="NCBI Taxonomy" id="2802396"/>
    <lineage>
        <taxon>Bacteria</taxon>
        <taxon>Pseudomonadati</taxon>
        <taxon>Pseudomonadota</taxon>
        <taxon>Alphaproteobacteria</taxon>
        <taxon>Acetobacterales</taxon>
        <taxon>Acidocellaceae</taxon>
        <taxon>Acidisoma</taxon>
    </lineage>
</organism>
<keyword evidence="2" id="KW-1185">Reference proteome</keyword>
<dbReference type="Gene3D" id="3.20.20.30">
    <property type="entry name" value="Luciferase-like domain"/>
    <property type="match status" value="1"/>
</dbReference>
<reference evidence="1" key="1">
    <citation type="journal article" date="2021" name="Microorganisms">
        <title>Acidisoma silvae sp. nov. and Acidisomacellulosilytica sp. nov., Two Acidophilic Bacteria Isolated from Decaying Wood, Hydrolyzing Cellulose and Producing Poly-3-hydroxybutyrate.</title>
        <authorList>
            <person name="Mieszkin S."/>
            <person name="Pouder E."/>
            <person name="Uroz S."/>
            <person name="Simon-Colin C."/>
            <person name="Alain K."/>
        </authorList>
    </citation>
    <scope>NUCLEOTIDE SEQUENCE</scope>
    <source>
        <strain evidence="1">HW T2.11</strain>
    </source>
</reference>
<dbReference type="SUPFAM" id="SSF51679">
    <property type="entry name" value="Bacterial luciferase-like"/>
    <property type="match status" value="1"/>
</dbReference>
<gene>
    <name evidence="1" type="ORF">ASILVAE211_22700</name>
</gene>
<accession>A0A963YVK3</accession>